<evidence type="ECO:0000313" key="8">
    <source>
        <dbReference type="EMBL" id="ABM20995.1"/>
    </source>
</evidence>
<dbReference type="EC" id="2.7.4.23" evidence="6"/>
<keyword evidence="5 6" id="KW-0067">ATP-binding</keyword>
<dbReference type="UniPathway" id="UPA00087">
    <property type="reaction ID" value="UER00175"/>
</dbReference>
<comment type="catalytic activity">
    <reaction evidence="1 6">
        <text>alpha-D-ribose 1,5-bisphosphate + ATP = 5-phospho-alpha-D-ribose 1-diphosphate + ADP</text>
        <dbReference type="Rhea" id="RHEA:20109"/>
        <dbReference type="ChEBI" id="CHEBI:30616"/>
        <dbReference type="ChEBI" id="CHEBI:58017"/>
        <dbReference type="ChEBI" id="CHEBI:68688"/>
        <dbReference type="ChEBI" id="CHEBI:456216"/>
        <dbReference type="EC" id="2.7.4.23"/>
    </reaction>
</comment>
<evidence type="ECO:0000313" key="9">
    <source>
        <dbReference type="Proteomes" id="UP000000998"/>
    </source>
</evidence>
<dbReference type="Proteomes" id="UP000000998">
    <property type="component" value="Plasmid pMAQU01"/>
</dbReference>
<evidence type="ECO:0000259" key="7">
    <source>
        <dbReference type="PROSITE" id="PS50052"/>
    </source>
</evidence>
<dbReference type="SMART" id="SM00072">
    <property type="entry name" value="GuKc"/>
    <property type="match status" value="1"/>
</dbReference>
<keyword evidence="3 6" id="KW-0808">Transferase</keyword>
<evidence type="ECO:0000256" key="5">
    <source>
        <dbReference type="ARBA" id="ARBA00022840"/>
    </source>
</evidence>
<evidence type="ECO:0000256" key="4">
    <source>
        <dbReference type="ARBA" id="ARBA00022741"/>
    </source>
</evidence>
<comment type="function">
    <text evidence="6">Catalyzes the phosphorylation of ribose 1,5-bisphosphate to 5-phospho-D-ribosyl alpha-1-diphosphate (PRPP).</text>
</comment>
<proteinExistence type="inferred from homology"/>
<dbReference type="GO" id="GO:0033863">
    <property type="term" value="F:ribose 1,5-bisphosphate phosphokinase activity"/>
    <property type="evidence" value="ECO:0007669"/>
    <property type="project" value="UniProtKB-UniRule"/>
</dbReference>
<geneLocation type="plasmid" evidence="8 9">
    <name>pMAQU01</name>
</geneLocation>
<dbReference type="eggNOG" id="COG3709">
    <property type="taxonomic scope" value="Bacteria"/>
</dbReference>
<name>A1U7M6_MARN8</name>
<dbReference type="EMBL" id="CP000515">
    <property type="protein sequence ID" value="ABM20995.1"/>
    <property type="molecule type" value="Genomic_DNA"/>
</dbReference>
<dbReference type="Gene3D" id="3.40.50.300">
    <property type="entry name" value="P-loop containing nucleotide triphosphate hydrolases"/>
    <property type="match status" value="1"/>
</dbReference>
<keyword evidence="8" id="KW-0418">Kinase</keyword>
<feature type="domain" description="Guanylate kinase-like" evidence="7">
    <location>
        <begin position="3"/>
        <end position="179"/>
    </location>
</feature>
<protein>
    <recommendedName>
        <fullName evidence="6">Ribose 1,5-bisphosphate phosphokinase PhnN</fullName>
        <ecNumber evidence="6">2.7.4.23</ecNumber>
    </recommendedName>
    <alternativeName>
        <fullName evidence="6">Ribose 1,5-bisphosphokinase</fullName>
    </alternativeName>
</protein>
<dbReference type="NCBIfam" id="NF007485">
    <property type="entry name" value="PRK10078.1"/>
    <property type="match status" value="1"/>
</dbReference>
<comment type="pathway">
    <text evidence="2 6">Metabolic intermediate biosynthesis; 5-phospho-alpha-D-ribose 1-diphosphate biosynthesis; 5-phospho-alpha-D-ribose 1-diphosphate from D-ribose 5-phosphate (route II): step 3/3.</text>
</comment>
<reference evidence="9" key="1">
    <citation type="journal article" date="2011" name="Appl. Environ. Microbiol.">
        <title>Genomic potential of Marinobacter aquaeolei, a biogeochemical 'opportunitroph'.</title>
        <authorList>
            <person name="Singer E."/>
            <person name="Webb E.A."/>
            <person name="Nelson W.C."/>
            <person name="Heidelberg J.F."/>
            <person name="Ivanova N."/>
            <person name="Pati A."/>
            <person name="Edwards K.J."/>
        </authorList>
    </citation>
    <scope>NUCLEOTIDE SEQUENCE [LARGE SCALE GENOMIC DNA]</scope>
    <source>
        <strain evidence="9">ATCC 700491 / DSM 11845 / VT8</strain>
    </source>
</reference>
<organism evidence="8 9">
    <name type="scientific">Marinobacter nauticus (strain ATCC 700491 / DSM 11845 / VT8)</name>
    <name type="common">Marinobacter aquaeolei</name>
    <dbReference type="NCBI Taxonomy" id="351348"/>
    <lineage>
        <taxon>Bacteria</taxon>
        <taxon>Pseudomonadati</taxon>
        <taxon>Pseudomonadota</taxon>
        <taxon>Gammaproteobacteria</taxon>
        <taxon>Pseudomonadales</taxon>
        <taxon>Marinobacteraceae</taxon>
        <taxon>Marinobacter</taxon>
    </lineage>
</organism>
<dbReference type="GO" id="GO:0019634">
    <property type="term" value="P:organic phosphonate metabolic process"/>
    <property type="evidence" value="ECO:0007669"/>
    <property type="project" value="UniProtKB-UniRule"/>
</dbReference>
<dbReference type="InterPro" id="IPR012699">
    <property type="entry name" value="PhnN"/>
</dbReference>
<sequence length="189" mass="20931">MKGRLIYVIGASGSGKDTLIKAAATALAEHSDIRFARRCITRPADPDGENHLPISREAFNARAQQGLFAMQWSGNGHDYGIGVEINTWLKNGNTVVVNGSRQWLGQAFVRYPGLVPVLIEVSPSVLRQRLQKRGRESAAEIEARLWRHQQIQPPIEHCIVINNDGALSEASRAFIEAVRQPVRDTALCR</sequence>
<dbReference type="GO" id="GO:0006015">
    <property type="term" value="P:5-phosphoribose 1-diphosphate biosynthetic process"/>
    <property type="evidence" value="ECO:0007669"/>
    <property type="project" value="UniProtKB-UniRule"/>
</dbReference>
<dbReference type="GO" id="GO:0005524">
    <property type="term" value="F:ATP binding"/>
    <property type="evidence" value="ECO:0007669"/>
    <property type="project" value="UniProtKB-KW"/>
</dbReference>
<dbReference type="InterPro" id="IPR027417">
    <property type="entry name" value="P-loop_NTPase"/>
</dbReference>
<evidence type="ECO:0000256" key="1">
    <source>
        <dbReference type="ARBA" id="ARBA00000373"/>
    </source>
</evidence>
<dbReference type="Pfam" id="PF00625">
    <property type="entry name" value="Guanylate_kin"/>
    <property type="match status" value="1"/>
</dbReference>
<keyword evidence="4 6" id="KW-0547">Nucleotide-binding</keyword>
<evidence type="ECO:0000256" key="6">
    <source>
        <dbReference type="HAMAP-Rule" id="MF_00836"/>
    </source>
</evidence>
<accession>A1U7M6</accession>
<dbReference type="PROSITE" id="PS50052">
    <property type="entry name" value="GUANYLATE_KINASE_2"/>
    <property type="match status" value="1"/>
</dbReference>
<evidence type="ECO:0000256" key="2">
    <source>
        <dbReference type="ARBA" id="ARBA00005069"/>
    </source>
</evidence>
<dbReference type="InterPro" id="IPR008144">
    <property type="entry name" value="Guanylate_kin-like_dom"/>
</dbReference>
<dbReference type="SUPFAM" id="SSF52540">
    <property type="entry name" value="P-loop containing nucleoside triphosphate hydrolases"/>
    <property type="match status" value="1"/>
</dbReference>
<dbReference type="AlphaFoldDB" id="A1U7M6"/>
<dbReference type="HOGENOM" id="CLU_102477_0_0_6"/>
<dbReference type="OrthoDB" id="341217at2"/>
<dbReference type="RefSeq" id="WP_011783358.1">
    <property type="nucleotide sequence ID" value="NC_008738.1"/>
</dbReference>
<evidence type="ECO:0000256" key="3">
    <source>
        <dbReference type="ARBA" id="ARBA00022679"/>
    </source>
</evidence>
<keyword evidence="8" id="KW-0614">Plasmid</keyword>
<comment type="caution">
    <text evidence="6">Lacks conserved residue(s) required for the propagation of feature annotation.</text>
</comment>
<dbReference type="HAMAP" id="MF_00836">
    <property type="entry name" value="PhnN"/>
    <property type="match status" value="1"/>
</dbReference>
<dbReference type="KEGG" id="maq:Maqu_4142"/>
<dbReference type="InterPro" id="IPR008145">
    <property type="entry name" value="GK/Ca_channel_bsu"/>
</dbReference>
<dbReference type="NCBIfam" id="TIGR02322">
    <property type="entry name" value="phosphon_PhnN"/>
    <property type="match status" value="1"/>
</dbReference>
<gene>
    <name evidence="6" type="primary">phnN</name>
    <name evidence="8" type="ordered locus">Maqu_4142</name>
</gene>
<comment type="similarity">
    <text evidence="6">Belongs to the ribose 1,5-bisphosphokinase family.</text>
</comment>